<sequence length="614" mass="67832">MASPSRRRVAPTVRADTNRHGTGCEDMFMSTDGPPHGPKLPLGNQLMIGTWNCGGLTHTIQDLCQECGHDILVLTETHDKGCSSLPAHCDVEKRNYVFSERVRSLVNCNRLGLVALPGDIPTSTYRLELAHNNIKNVSHFPSLPYLYSLDLSYNSIEDVSWISLRTLPDLQLLSLQENRLKQVQLDTVIAYLPKLVHVNLSWNKLTSFSKHALGWPLMKKVIINDNPFHCDCELSWLIDKMACLEGCKWTLSRQACCSSCSACFLVLSGTFVCYSPSQLCQRHLSTVSAQLTDCEPTQPDKTELPSIVNDIFLNKSSTDVTTQAQVWKEVNTGQYYQTNSSARIRTSAAQTSAYIVNTSPTVSTDTKNETSGRHYILYITIFVVEIGLVLFCITCLVRLVRKKNLCCNRRELVNGVALDHNSIPLRQIVSSDSMIENNLYNGPVAGASNHGPPVAHTTTCTLPTVDPLHQRTGTSSQGLNHGRLVVPAENENIPPQDQEQSAGILYHEPVAVSNNTERCVDSNLKSTITTTLYTCLNQGRQIVSGENQIRLPQEQSTNHCVGNLYHEPVAVSNDMDPERCVDPNLSSTATTTLYTSAEPTADSANCMYSTQDEG</sequence>
<dbReference type="AlphaFoldDB" id="C3YT27"/>
<keyword evidence="1" id="KW-0433">Leucine-rich repeat</keyword>
<name>C3YT27_BRAFL</name>
<keyword evidence="5" id="KW-0812">Transmembrane</keyword>
<feature type="transmembrane region" description="Helical" evidence="5">
    <location>
        <begin position="375"/>
        <end position="400"/>
    </location>
</feature>
<evidence type="ECO:0008006" key="7">
    <source>
        <dbReference type="Google" id="ProtNLM"/>
    </source>
</evidence>
<dbReference type="InterPro" id="IPR001611">
    <property type="entry name" value="Leu-rich_rpt"/>
</dbReference>
<evidence type="ECO:0000256" key="1">
    <source>
        <dbReference type="ARBA" id="ARBA00022614"/>
    </source>
</evidence>
<dbReference type="eggNOG" id="KOG0619">
    <property type="taxonomic scope" value="Eukaryota"/>
</dbReference>
<dbReference type="InParanoid" id="C3YT27"/>
<dbReference type="PANTHER" id="PTHR24369:SF210">
    <property type="entry name" value="CHAOPTIN-RELATED"/>
    <property type="match status" value="1"/>
</dbReference>
<organism>
    <name type="scientific">Branchiostoma floridae</name>
    <name type="common">Florida lancelet</name>
    <name type="synonym">Amphioxus</name>
    <dbReference type="NCBI Taxonomy" id="7739"/>
    <lineage>
        <taxon>Eukaryota</taxon>
        <taxon>Metazoa</taxon>
        <taxon>Chordata</taxon>
        <taxon>Cephalochordata</taxon>
        <taxon>Leptocardii</taxon>
        <taxon>Amphioxiformes</taxon>
        <taxon>Branchiostomatidae</taxon>
        <taxon>Branchiostoma</taxon>
    </lineage>
</organism>
<protein>
    <recommendedName>
        <fullName evidence="7">LRRCT domain-containing protein</fullName>
    </recommendedName>
</protein>
<gene>
    <name evidence="6" type="ORF">BRAFLDRAFT_99573</name>
</gene>
<dbReference type="Pfam" id="PF13855">
    <property type="entry name" value="LRR_8"/>
    <property type="match status" value="1"/>
</dbReference>
<dbReference type="InterPro" id="IPR050541">
    <property type="entry name" value="LRR_TM_domain-containing"/>
</dbReference>
<keyword evidence="3" id="KW-0677">Repeat</keyword>
<dbReference type="InterPro" id="IPR032675">
    <property type="entry name" value="LRR_dom_sf"/>
</dbReference>
<dbReference type="Gene3D" id="3.80.10.10">
    <property type="entry name" value="Ribonuclease Inhibitor"/>
    <property type="match status" value="1"/>
</dbReference>
<evidence type="ECO:0000313" key="6">
    <source>
        <dbReference type="EMBL" id="EEN56394.1"/>
    </source>
</evidence>
<evidence type="ECO:0000256" key="3">
    <source>
        <dbReference type="ARBA" id="ARBA00022737"/>
    </source>
</evidence>
<evidence type="ECO:0000256" key="5">
    <source>
        <dbReference type="SAM" id="Phobius"/>
    </source>
</evidence>
<dbReference type="EMBL" id="GG666551">
    <property type="protein sequence ID" value="EEN56394.1"/>
    <property type="molecule type" value="Genomic_DNA"/>
</dbReference>
<dbReference type="PANTHER" id="PTHR24369">
    <property type="entry name" value="ANTIGEN BSP, PUTATIVE-RELATED"/>
    <property type="match status" value="1"/>
</dbReference>
<keyword evidence="2" id="KW-0732">Signal</keyword>
<accession>C3YT27</accession>
<evidence type="ECO:0000256" key="2">
    <source>
        <dbReference type="ARBA" id="ARBA00022729"/>
    </source>
</evidence>
<dbReference type="SUPFAM" id="SSF52058">
    <property type="entry name" value="L domain-like"/>
    <property type="match status" value="1"/>
</dbReference>
<proteinExistence type="predicted"/>
<reference evidence="6" key="1">
    <citation type="journal article" date="2008" name="Nature">
        <title>The amphioxus genome and the evolution of the chordate karyotype.</title>
        <authorList>
            <consortium name="US DOE Joint Genome Institute (JGI-PGF)"/>
            <person name="Putnam N.H."/>
            <person name="Butts T."/>
            <person name="Ferrier D.E.K."/>
            <person name="Furlong R.F."/>
            <person name="Hellsten U."/>
            <person name="Kawashima T."/>
            <person name="Robinson-Rechavi M."/>
            <person name="Shoguchi E."/>
            <person name="Terry A."/>
            <person name="Yu J.-K."/>
            <person name="Benito-Gutierrez E.L."/>
            <person name="Dubchak I."/>
            <person name="Garcia-Fernandez J."/>
            <person name="Gibson-Brown J.J."/>
            <person name="Grigoriev I.V."/>
            <person name="Horton A.C."/>
            <person name="de Jong P.J."/>
            <person name="Jurka J."/>
            <person name="Kapitonov V.V."/>
            <person name="Kohara Y."/>
            <person name="Kuroki Y."/>
            <person name="Lindquist E."/>
            <person name="Lucas S."/>
            <person name="Osoegawa K."/>
            <person name="Pennacchio L.A."/>
            <person name="Salamov A.A."/>
            <person name="Satou Y."/>
            <person name="Sauka-Spengler T."/>
            <person name="Schmutz J."/>
            <person name="Shin-I T."/>
            <person name="Toyoda A."/>
            <person name="Bronner-Fraser M."/>
            <person name="Fujiyama A."/>
            <person name="Holland L.Z."/>
            <person name="Holland P.W.H."/>
            <person name="Satoh N."/>
            <person name="Rokhsar D.S."/>
        </authorList>
    </citation>
    <scope>NUCLEOTIDE SEQUENCE [LARGE SCALE GENOMIC DNA]</scope>
    <source>
        <strain evidence="6">S238N-H82</strain>
        <tissue evidence="6">Testes</tissue>
    </source>
</reference>
<keyword evidence="5" id="KW-0472">Membrane</keyword>
<evidence type="ECO:0000256" key="4">
    <source>
        <dbReference type="SAM" id="MobiDB-lite"/>
    </source>
</evidence>
<feature type="region of interest" description="Disordered" evidence="4">
    <location>
        <begin position="1"/>
        <end position="21"/>
    </location>
</feature>
<keyword evidence="5" id="KW-1133">Transmembrane helix</keyword>